<accession>A0A1R2C0S4</accession>
<reference evidence="10 11" key="1">
    <citation type="submission" date="2016-11" db="EMBL/GenBank/DDBJ databases">
        <title>The macronuclear genome of Stentor coeruleus: a giant cell with tiny introns.</title>
        <authorList>
            <person name="Slabodnick M."/>
            <person name="Ruby J.G."/>
            <person name="Reiff S.B."/>
            <person name="Swart E.C."/>
            <person name="Gosai S."/>
            <person name="Prabakaran S."/>
            <person name="Witkowska E."/>
            <person name="Larue G.E."/>
            <person name="Fisher S."/>
            <person name="Freeman R.M."/>
            <person name="Gunawardena J."/>
            <person name="Chu W."/>
            <person name="Stover N.A."/>
            <person name="Gregory B.D."/>
            <person name="Nowacki M."/>
            <person name="Derisi J."/>
            <person name="Roy S.W."/>
            <person name="Marshall W.F."/>
            <person name="Sood P."/>
        </authorList>
    </citation>
    <scope>NUCLEOTIDE SEQUENCE [LARGE SCALE GENOMIC DNA]</scope>
    <source>
        <strain evidence="10">WM001</strain>
    </source>
</reference>
<evidence type="ECO:0000256" key="7">
    <source>
        <dbReference type="ARBA" id="ARBA00023186"/>
    </source>
</evidence>
<dbReference type="FunFam" id="3.50.7.10:FF:000004">
    <property type="entry name" value="T-complex protein 1 subunit zeta"/>
    <property type="match status" value="1"/>
</dbReference>
<keyword evidence="6 9" id="KW-0067">ATP-binding</keyword>
<keyword evidence="5 9" id="KW-0547">Nucleotide-binding</keyword>
<dbReference type="Pfam" id="PF00118">
    <property type="entry name" value="Cpn60_TCP1"/>
    <property type="match status" value="1"/>
</dbReference>
<dbReference type="PANTHER" id="PTHR11353">
    <property type="entry name" value="CHAPERONIN"/>
    <property type="match status" value="1"/>
</dbReference>
<evidence type="ECO:0000313" key="10">
    <source>
        <dbReference type="EMBL" id="OMJ82622.1"/>
    </source>
</evidence>
<dbReference type="FunFam" id="3.30.260.10:FF:000017">
    <property type="entry name" value="T-complex protein 1 subunit zeta"/>
    <property type="match status" value="1"/>
</dbReference>
<dbReference type="SUPFAM" id="SSF54849">
    <property type="entry name" value="GroEL-intermediate domain like"/>
    <property type="match status" value="1"/>
</dbReference>
<dbReference type="InterPro" id="IPR002423">
    <property type="entry name" value="Cpn60/GroEL/TCP-1"/>
</dbReference>
<evidence type="ECO:0000256" key="5">
    <source>
        <dbReference type="ARBA" id="ARBA00022741"/>
    </source>
</evidence>
<dbReference type="GO" id="GO:0140662">
    <property type="term" value="F:ATP-dependent protein folding chaperone"/>
    <property type="evidence" value="ECO:0007669"/>
    <property type="project" value="InterPro"/>
</dbReference>
<dbReference type="InterPro" id="IPR012722">
    <property type="entry name" value="Chap_CCT_zeta"/>
</dbReference>
<dbReference type="InterPro" id="IPR027410">
    <property type="entry name" value="TCP-1-like_intermed_sf"/>
</dbReference>
<keyword evidence="4" id="KW-0963">Cytoplasm</keyword>
<organism evidence="10 11">
    <name type="scientific">Stentor coeruleus</name>
    <dbReference type="NCBI Taxonomy" id="5963"/>
    <lineage>
        <taxon>Eukaryota</taxon>
        <taxon>Sar</taxon>
        <taxon>Alveolata</taxon>
        <taxon>Ciliophora</taxon>
        <taxon>Postciliodesmatophora</taxon>
        <taxon>Heterotrichea</taxon>
        <taxon>Heterotrichida</taxon>
        <taxon>Stentoridae</taxon>
        <taxon>Stentor</taxon>
    </lineage>
</organism>
<comment type="subcellular location">
    <subcellularLocation>
        <location evidence="1">Cytoplasm</location>
    </subcellularLocation>
</comment>
<dbReference type="InterPro" id="IPR002194">
    <property type="entry name" value="Chaperonin_TCP-1_CS"/>
</dbReference>
<evidence type="ECO:0008006" key="12">
    <source>
        <dbReference type="Google" id="ProtNLM"/>
    </source>
</evidence>
<dbReference type="Gene3D" id="3.50.7.10">
    <property type="entry name" value="GroEL"/>
    <property type="match status" value="1"/>
</dbReference>
<dbReference type="FunFam" id="1.10.560.10:FF:000058">
    <property type="entry name" value="T-complex protein 1 subunit zeta"/>
    <property type="match status" value="1"/>
</dbReference>
<dbReference type="PRINTS" id="PR00304">
    <property type="entry name" value="TCOMPLEXTCP1"/>
</dbReference>
<evidence type="ECO:0000256" key="9">
    <source>
        <dbReference type="RuleBase" id="RU004187"/>
    </source>
</evidence>
<dbReference type="Proteomes" id="UP000187209">
    <property type="component" value="Unassembled WGS sequence"/>
</dbReference>
<dbReference type="Gene3D" id="3.30.260.10">
    <property type="entry name" value="TCP-1-like chaperonin intermediate domain"/>
    <property type="match status" value="1"/>
</dbReference>
<dbReference type="EMBL" id="MPUH01000333">
    <property type="protein sequence ID" value="OMJ82622.1"/>
    <property type="molecule type" value="Genomic_DNA"/>
</dbReference>
<dbReference type="SUPFAM" id="SSF52029">
    <property type="entry name" value="GroEL apical domain-like"/>
    <property type="match status" value="1"/>
</dbReference>
<dbReference type="SUPFAM" id="SSF48592">
    <property type="entry name" value="GroEL equatorial domain-like"/>
    <property type="match status" value="1"/>
</dbReference>
<comment type="caution">
    <text evidence="10">The sequence shown here is derived from an EMBL/GenBank/DDBJ whole genome shotgun (WGS) entry which is preliminary data.</text>
</comment>
<comment type="function">
    <text evidence="8">Molecular chaperone; assists the folding of proteins upon ATP hydrolysis. Known to play a role, in vitro, in the folding of actin and tubulin.</text>
</comment>
<dbReference type="GO" id="GO:0051082">
    <property type="term" value="F:unfolded protein binding"/>
    <property type="evidence" value="ECO:0007669"/>
    <property type="project" value="InterPro"/>
</dbReference>
<dbReference type="InterPro" id="IPR027409">
    <property type="entry name" value="GroEL-like_apical_dom_sf"/>
</dbReference>
<dbReference type="CDD" id="cd03342">
    <property type="entry name" value="TCP1_zeta"/>
    <property type="match status" value="1"/>
</dbReference>
<protein>
    <recommendedName>
        <fullName evidence="12">T-complex protein 1 subunit zeta</fullName>
    </recommendedName>
</protein>
<evidence type="ECO:0000256" key="2">
    <source>
        <dbReference type="ARBA" id="ARBA00008020"/>
    </source>
</evidence>
<comment type="subunit">
    <text evidence="3">Heterooligomeric complex of about 850 to 900 kDa that forms two stacked rings, 12 to 16 nm in diameter.</text>
</comment>
<evidence type="ECO:0000256" key="6">
    <source>
        <dbReference type="ARBA" id="ARBA00022840"/>
    </source>
</evidence>
<evidence type="ECO:0000256" key="4">
    <source>
        <dbReference type="ARBA" id="ARBA00022490"/>
    </source>
</evidence>
<name>A0A1R2C0S4_9CILI</name>
<evidence type="ECO:0000256" key="3">
    <source>
        <dbReference type="ARBA" id="ARBA00011531"/>
    </source>
</evidence>
<evidence type="ECO:0000313" key="11">
    <source>
        <dbReference type="Proteomes" id="UP000187209"/>
    </source>
</evidence>
<evidence type="ECO:0000256" key="8">
    <source>
        <dbReference type="ARBA" id="ARBA00024677"/>
    </source>
</evidence>
<dbReference type="PROSITE" id="PS00750">
    <property type="entry name" value="TCP1_1"/>
    <property type="match status" value="1"/>
</dbReference>
<dbReference type="GO" id="GO:0005524">
    <property type="term" value="F:ATP binding"/>
    <property type="evidence" value="ECO:0007669"/>
    <property type="project" value="UniProtKB-KW"/>
</dbReference>
<dbReference type="AlphaFoldDB" id="A0A1R2C0S4"/>
<dbReference type="PROSITE" id="PS00995">
    <property type="entry name" value="TCP1_3"/>
    <property type="match status" value="1"/>
</dbReference>
<dbReference type="Gene3D" id="1.10.560.10">
    <property type="entry name" value="GroEL-like equatorial domain"/>
    <property type="match status" value="1"/>
</dbReference>
<gene>
    <name evidence="10" type="ORF">SteCoe_16600</name>
</gene>
<dbReference type="InterPro" id="IPR017998">
    <property type="entry name" value="Chaperone_TCP-1"/>
</dbReference>
<proteinExistence type="inferred from homology"/>
<dbReference type="GO" id="GO:0005737">
    <property type="term" value="C:cytoplasm"/>
    <property type="evidence" value="ECO:0007669"/>
    <property type="project" value="UniProtKB-SubCell"/>
</dbReference>
<sequence length="533" mass="58252">MAAIQYVNSKAELVRKTQALTLNLTAAKGLQDVLRTNLGPRGTLKMLVGGAGQIKLTKDGNILLKEMQIQHPTAAMIARAATAQDEIVGDGTTSNVLFIGELMRQAERFLGEGVHPRVLVDGFDKARAIALKVLETLKVEKEVDRELLLNVAKSSLGTKLIPEMAKKLTEIVTDAVLAISQTGKSIDLHMIEIMHMPHKMDTDTRLVKGLVLDHGSRHPETPTKLKNCYVLCCNINLEYEKTEVNSQFFYSNAEQREKLQASERKMIDERVEKIIALKKKVCDGTDKSLIVINQKGVDPVSLDMLAKEGIVALRRAKRRNMERIPLACGGNAVNSADDLTVEDLGWAGSYQEITLGDDKFTFLEDVPNTFSCTILIKGQNEHTINQLKDAVRDGLRAVTNTIHDKAVVPGAGAFEVAVSVELKKEVKNIKGKARLGAEAFADAILIIPRTLAENSGLDSQEVLLDLISQYEQHGVPVGVNVNDGAAISPIAEGILDNYCVKQQFLQLSPVLAQQLLLVDEVMRAGKQMGGGNQ</sequence>
<evidence type="ECO:0000256" key="1">
    <source>
        <dbReference type="ARBA" id="ARBA00004496"/>
    </source>
</evidence>
<dbReference type="OrthoDB" id="296019at2759"/>
<keyword evidence="11" id="KW-1185">Reference proteome</keyword>
<comment type="similarity">
    <text evidence="2 9">Belongs to the TCP-1 chaperonin family.</text>
</comment>
<keyword evidence="7 9" id="KW-0143">Chaperone</keyword>
<dbReference type="NCBIfam" id="TIGR02347">
    <property type="entry name" value="chap_CCT_zeta"/>
    <property type="match status" value="1"/>
</dbReference>
<dbReference type="FunFam" id="1.10.560.10:FF:000038">
    <property type="entry name" value="Chaperonin containing TCP1 subunit 6B"/>
    <property type="match status" value="1"/>
</dbReference>
<dbReference type="InterPro" id="IPR027413">
    <property type="entry name" value="GROEL-like_equatorial_sf"/>
</dbReference>
<dbReference type="GO" id="GO:0016887">
    <property type="term" value="F:ATP hydrolysis activity"/>
    <property type="evidence" value="ECO:0007669"/>
    <property type="project" value="InterPro"/>
</dbReference>